<evidence type="ECO:0000313" key="4">
    <source>
        <dbReference type="EMBL" id="JAD60414.1"/>
    </source>
</evidence>
<dbReference type="PANTHER" id="PTHR24006">
    <property type="entry name" value="UBIQUITIN CARBOXYL-TERMINAL HYDROLASE"/>
    <property type="match status" value="1"/>
</dbReference>
<dbReference type="InterPro" id="IPR050164">
    <property type="entry name" value="Peptidase_C19"/>
</dbReference>
<dbReference type="EMBL" id="GBRH01237481">
    <property type="protein sequence ID" value="JAD60414.1"/>
    <property type="molecule type" value="Transcribed_RNA"/>
</dbReference>
<dbReference type="InterPro" id="IPR038765">
    <property type="entry name" value="Papain-like_cys_pep_sf"/>
</dbReference>
<dbReference type="GO" id="GO:0005829">
    <property type="term" value="C:cytosol"/>
    <property type="evidence" value="ECO:0007669"/>
    <property type="project" value="TreeGrafter"/>
</dbReference>
<dbReference type="InterPro" id="IPR028889">
    <property type="entry name" value="USP"/>
</dbReference>
<proteinExistence type="inferred from homology"/>
<protein>
    <recommendedName>
        <fullName evidence="3">USP domain-containing protein</fullName>
    </recommendedName>
</protein>
<reference evidence="4" key="1">
    <citation type="submission" date="2014-09" db="EMBL/GenBank/DDBJ databases">
        <authorList>
            <person name="Magalhaes I.L.F."/>
            <person name="Oliveira U."/>
            <person name="Santos F.R."/>
            <person name="Vidigal T.H.D.A."/>
            <person name="Brescovit A.D."/>
            <person name="Santos A.J."/>
        </authorList>
    </citation>
    <scope>NUCLEOTIDE SEQUENCE</scope>
    <source>
        <tissue evidence="4">Shoot tissue taken approximately 20 cm above the soil surface</tissue>
    </source>
</reference>
<evidence type="ECO:0000256" key="2">
    <source>
        <dbReference type="SAM" id="MobiDB-lite"/>
    </source>
</evidence>
<sequence length="361" mass="39992">MGKAPEPLEVDSTEAERIHQAKNVVHGSVQTSKVMVSCSELSQEIIEVPIKSVLLPDSVFDVKVEEMHKTMADSHNPEHTDPSPLVSPVRKKNASIASGRDLERKDNAGVACQSNQPEVDIDAKESTCTVPVTTEDKGKGLSHDIVYDEKVEDSNSLASIEDCLALFFKEEVIELRCEKCSKDPEQPSNTGSKDGGQMVASTDENISVDEDQNEQKYRTEHADQKVIISELPPVLTVQLVRFGPGKDNSDEQVKISGHVIFEEHLDVGRFTDLRSEDKDNARYRLVGVIEHIGSSVKVGHYVAYVRASRIGSDQQSSSGSSTWFRANDEKIKAVSLEEVRKREAYVLFYERMEGTVSNSSE</sequence>
<name>A0A0A9B8U8_ARUDO</name>
<dbReference type="AlphaFoldDB" id="A0A0A9B8U8"/>
<dbReference type="Pfam" id="PF00443">
    <property type="entry name" value="UCH"/>
    <property type="match status" value="1"/>
</dbReference>
<comment type="similarity">
    <text evidence="1">Belongs to the peptidase C19 family.</text>
</comment>
<dbReference type="SUPFAM" id="SSF54001">
    <property type="entry name" value="Cysteine proteinases"/>
    <property type="match status" value="1"/>
</dbReference>
<feature type="domain" description="USP" evidence="3">
    <location>
        <begin position="1"/>
        <end position="352"/>
    </location>
</feature>
<organism evidence="4">
    <name type="scientific">Arundo donax</name>
    <name type="common">Giant reed</name>
    <name type="synonym">Donax arundinaceus</name>
    <dbReference type="NCBI Taxonomy" id="35708"/>
    <lineage>
        <taxon>Eukaryota</taxon>
        <taxon>Viridiplantae</taxon>
        <taxon>Streptophyta</taxon>
        <taxon>Embryophyta</taxon>
        <taxon>Tracheophyta</taxon>
        <taxon>Spermatophyta</taxon>
        <taxon>Magnoliopsida</taxon>
        <taxon>Liliopsida</taxon>
        <taxon>Poales</taxon>
        <taxon>Poaceae</taxon>
        <taxon>PACMAD clade</taxon>
        <taxon>Arundinoideae</taxon>
        <taxon>Arundineae</taxon>
        <taxon>Arundo</taxon>
    </lineage>
</organism>
<dbReference type="InterPro" id="IPR018200">
    <property type="entry name" value="USP_CS"/>
</dbReference>
<dbReference type="Gene3D" id="3.90.70.10">
    <property type="entry name" value="Cysteine proteinases"/>
    <property type="match status" value="1"/>
</dbReference>
<dbReference type="InterPro" id="IPR001394">
    <property type="entry name" value="Peptidase_C19_UCH"/>
</dbReference>
<evidence type="ECO:0000259" key="3">
    <source>
        <dbReference type="PROSITE" id="PS50235"/>
    </source>
</evidence>
<dbReference type="PANTHER" id="PTHR24006:SF807">
    <property type="entry name" value="OS08G0527100 PROTEIN"/>
    <property type="match status" value="1"/>
</dbReference>
<dbReference type="GO" id="GO:0016579">
    <property type="term" value="P:protein deubiquitination"/>
    <property type="evidence" value="ECO:0007669"/>
    <property type="project" value="InterPro"/>
</dbReference>
<dbReference type="GO" id="GO:0004843">
    <property type="term" value="F:cysteine-type deubiquitinase activity"/>
    <property type="evidence" value="ECO:0007669"/>
    <property type="project" value="InterPro"/>
</dbReference>
<reference evidence="4" key="2">
    <citation type="journal article" date="2015" name="Data Brief">
        <title>Shoot transcriptome of the giant reed, Arundo donax.</title>
        <authorList>
            <person name="Barrero R.A."/>
            <person name="Guerrero F.D."/>
            <person name="Moolhuijzen P."/>
            <person name="Goolsby J.A."/>
            <person name="Tidwell J."/>
            <person name="Bellgard S.E."/>
            <person name="Bellgard M.I."/>
        </authorList>
    </citation>
    <scope>NUCLEOTIDE SEQUENCE</scope>
    <source>
        <tissue evidence="4">Shoot tissue taken approximately 20 cm above the soil surface</tissue>
    </source>
</reference>
<dbReference type="PROSITE" id="PS50235">
    <property type="entry name" value="USP_3"/>
    <property type="match status" value="1"/>
</dbReference>
<dbReference type="PROSITE" id="PS00973">
    <property type="entry name" value="USP_2"/>
    <property type="match status" value="1"/>
</dbReference>
<evidence type="ECO:0000256" key="1">
    <source>
        <dbReference type="ARBA" id="ARBA00009085"/>
    </source>
</evidence>
<accession>A0A0A9B8U8</accession>
<dbReference type="GO" id="GO:0005634">
    <property type="term" value="C:nucleus"/>
    <property type="evidence" value="ECO:0007669"/>
    <property type="project" value="TreeGrafter"/>
</dbReference>
<feature type="region of interest" description="Disordered" evidence="2">
    <location>
        <begin position="1"/>
        <end position="21"/>
    </location>
</feature>